<gene>
    <name evidence="2" type="ORF">J0B03_03380</name>
</gene>
<keyword evidence="3" id="KW-1185">Reference proteome</keyword>
<dbReference type="InterPro" id="IPR000160">
    <property type="entry name" value="GGDEF_dom"/>
</dbReference>
<protein>
    <submittedName>
        <fullName evidence="2">Diguanylate cyclase</fullName>
    </submittedName>
</protein>
<dbReference type="InterPro" id="IPR043128">
    <property type="entry name" value="Rev_trsase/Diguanyl_cyclase"/>
</dbReference>
<evidence type="ECO:0000313" key="3">
    <source>
        <dbReference type="Proteomes" id="UP000663499"/>
    </source>
</evidence>
<proteinExistence type="predicted"/>
<evidence type="ECO:0000313" key="2">
    <source>
        <dbReference type="EMBL" id="QSX09123.1"/>
    </source>
</evidence>
<dbReference type="Proteomes" id="UP000663499">
    <property type="component" value="Chromosome"/>
</dbReference>
<dbReference type="EMBL" id="CP071444">
    <property type="protein sequence ID" value="QSX09123.1"/>
    <property type="molecule type" value="Genomic_DNA"/>
</dbReference>
<dbReference type="KEGG" id="alka:J0B03_03380"/>
<reference evidence="2" key="1">
    <citation type="submission" date="2021-03" db="EMBL/GenBank/DDBJ databases">
        <title>Alkalibacter marinus sp. nov., isolated from tidal flat sediment.</title>
        <authorList>
            <person name="Namirimu T."/>
            <person name="Yang J.-A."/>
            <person name="Yang S.-H."/>
            <person name="Kim Y.-J."/>
            <person name="Kwon K.K."/>
        </authorList>
    </citation>
    <scope>NUCLEOTIDE SEQUENCE</scope>
    <source>
        <strain evidence="2">ES005</strain>
    </source>
</reference>
<evidence type="ECO:0000259" key="1">
    <source>
        <dbReference type="PROSITE" id="PS50887"/>
    </source>
</evidence>
<organism evidence="2 3">
    <name type="scientific">Alkalibacter rhizosphaerae</name>
    <dbReference type="NCBI Taxonomy" id="2815577"/>
    <lineage>
        <taxon>Bacteria</taxon>
        <taxon>Bacillati</taxon>
        <taxon>Bacillota</taxon>
        <taxon>Clostridia</taxon>
        <taxon>Eubacteriales</taxon>
        <taxon>Eubacteriaceae</taxon>
        <taxon>Alkalibacter</taxon>
    </lineage>
</organism>
<dbReference type="Pfam" id="PF00990">
    <property type="entry name" value="GGDEF"/>
    <property type="match status" value="1"/>
</dbReference>
<dbReference type="AlphaFoldDB" id="A0A974XIR5"/>
<accession>A0A974XIR5</accession>
<sequence>MLPSTSKQEVRRIVERILDGVDELEIKGKSASVAAGYGVKTLEDESIQDILSMADKQMYRKKQDKQQ</sequence>
<feature type="domain" description="GGDEF" evidence="1">
    <location>
        <begin position="1"/>
        <end position="67"/>
    </location>
</feature>
<name>A0A974XIR5_9FIRM</name>
<dbReference type="PROSITE" id="PS50887">
    <property type="entry name" value="GGDEF"/>
    <property type="match status" value="1"/>
</dbReference>
<dbReference type="InterPro" id="IPR029787">
    <property type="entry name" value="Nucleotide_cyclase"/>
</dbReference>
<dbReference type="Gene3D" id="3.30.70.270">
    <property type="match status" value="1"/>
</dbReference>
<dbReference type="SUPFAM" id="SSF55073">
    <property type="entry name" value="Nucleotide cyclase"/>
    <property type="match status" value="1"/>
</dbReference>